<evidence type="ECO:0000313" key="2">
    <source>
        <dbReference type="Proteomes" id="UP000031843"/>
    </source>
</evidence>
<dbReference type="EMBL" id="CP010537">
    <property type="protein sequence ID" value="AJG25061.1"/>
    <property type="molecule type" value="Genomic_DNA"/>
</dbReference>
<accession>A0A0C4YX83</accession>
<dbReference type="AlphaFoldDB" id="A0A0C4YX83"/>
<dbReference type="KEGG" id="cbw:RR42_s3485"/>
<protein>
    <submittedName>
        <fullName evidence="1">Uncharacterized protein</fullName>
    </submittedName>
</protein>
<gene>
    <name evidence="1" type="ORF">RR42_s3485</name>
</gene>
<name>A0A0C4YX83_9BURK</name>
<sequence>MCGQGEAEQGGVDRGAEEPGGGLHNGNACEALAAMVCIRCIEMVAL</sequence>
<keyword evidence="2" id="KW-1185">Reference proteome</keyword>
<organism evidence="1 2">
    <name type="scientific">Cupriavidus basilensis</name>
    <dbReference type="NCBI Taxonomy" id="68895"/>
    <lineage>
        <taxon>Bacteria</taxon>
        <taxon>Pseudomonadati</taxon>
        <taxon>Pseudomonadota</taxon>
        <taxon>Betaproteobacteria</taxon>
        <taxon>Burkholderiales</taxon>
        <taxon>Burkholderiaceae</taxon>
        <taxon>Cupriavidus</taxon>
    </lineage>
</organism>
<evidence type="ECO:0000313" key="1">
    <source>
        <dbReference type="EMBL" id="AJG25061.1"/>
    </source>
</evidence>
<reference evidence="1 2" key="1">
    <citation type="journal article" date="2015" name="Genome Announc.">
        <title>Complete Genome Sequence of Cupriavidus basilensis 4G11, Isolated from the Oak Ridge Field Research Center Site.</title>
        <authorList>
            <person name="Ray J."/>
            <person name="Waters R.J."/>
            <person name="Skerker J.M."/>
            <person name="Kuehl J.V."/>
            <person name="Price M.N."/>
            <person name="Huang J."/>
            <person name="Chakraborty R."/>
            <person name="Arkin A.P."/>
            <person name="Deutschbauer A."/>
        </authorList>
    </citation>
    <scope>NUCLEOTIDE SEQUENCE [LARGE SCALE GENOMIC DNA]</scope>
    <source>
        <strain evidence="1">4G11</strain>
    </source>
</reference>
<dbReference type="STRING" id="68895.RR42_s3485"/>
<dbReference type="Proteomes" id="UP000031843">
    <property type="component" value="Chromosome secondary"/>
</dbReference>
<proteinExistence type="predicted"/>